<dbReference type="SMART" id="SM00256">
    <property type="entry name" value="FBOX"/>
    <property type="match status" value="1"/>
</dbReference>
<comment type="caution">
    <text evidence="2">The sequence shown here is derived from an EMBL/GenBank/DDBJ whole genome shotgun (WGS) entry which is preliminary data.</text>
</comment>
<dbReference type="CDD" id="cd22160">
    <property type="entry name" value="F-box_AtFBL13-like"/>
    <property type="match status" value="1"/>
</dbReference>
<dbReference type="InterPro" id="IPR032675">
    <property type="entry name" value="LRR_dom_sf"/>
</dbReference>
<dbReference type="PANTHER" id="PTHR31900">
    <property type="entry name" value="F-BOX/RNI SUPERFAMILY PROTEIN-RELATED"/>
    <property type="match status" value="1"/>
</dbReference>
<keyword evidence="3" id="KW-1185">Reference proteome</keyword>
<dbReference type="Pfam" id="PF00646">
    <property type="entry name" value="F-box"/>
    <property type="match status" value="1"/>
</dbReference>
<dbReference type="InterPro" id="IPR055411">
    <property type="entry name" value="LRR_FXL15/At3g58940/PEG3-like"/>
</dbReference>
<name>A0A6D2IZQ8_9BRAS</name>
<dbReference type="Pfam" id="PF08387">
    <property type="entry name" value="FBD"/>
    <property type="match status" value="1"/>
</dbReference>
<dbReference type="Proteomes" id="UP000467841">
    <property type="component" value="Unassembled WGS sequence"/>
</dbReference>
<dbReference type="EMBL" id="CACVBM020001126">
    <property type="protein sequence ID" value="CAA7032728.1"/>
    <property type="molecule type" value="Genomic_DNA"/>
</dbReference>
<dbReference type="PANTHER" id="PTHR31900:SF25">
    <property type="entry name" value="FBD DOMAIN-CONTAINING PROTEIN"/>
    <property type="match status" value="1"/>
</dbReference>
<proteinExistence type="predicted"/>
<evidence type="ECO:0000313" key="2">
    <source>
        <dbReference type="EMBL" id="CAA7032728.1"/>
    </source>
</evidence>
<evidence type="ECO:0000313" key="3">
    <source>
        <dbReference type="Proteomes" id="UP000467841"/>
    </source>
</evidence>
<dbReference type="InterPro" id="IPR036047">
    <property type="entry name" value="F-box-like_dom_sf"/>
</dbReference>
<dbReference type="Gene3D" id="3.80.10.10">
    <property type="entry name" value="Ribonuclease Inhibitor"/>
    <property type="match status" value="1"/>
</dbReference>
<dbReference type="Pfam" id="PF24758">
    <property type="entry name" value="LRR_At5g56370"/>
    <property type="match status" value="1"/>
</dbReference>
<dbReference type="InterPro" id="IPR001810">
    <property type="entry name" value="F-box_dom"/>
</dbReference>
<dbReference type="AlphaFoldDB" id="A0A6D2IZQ8"/>
<reference evidence="2" key="1">
    <citation type="submission" date="2020-01" db="EMBL/GenBank/DDBJ databases">
        <authorList>
            <person name="Mishra B."/>
        </authorList>
    </citation>
    <scope>NUCLEOTIDE SEQUENCE [LARGE SCALE GENOMIC DNA]</scope>
</reference>
<protein>
    <recommendedName>
        <fullName evidence="1">F-box domain-containing protein</fullName>
    </recommendedName>
</protein>
<dbReference type="SMART" id="SM00579">
    <property type="entry name" value="FBD"/>
    <property type="match status" value="1"/>
</dbReference>
<dbReference type="InterPro" id="IPR053781">
    <property type="entry name" value="F-box_AtFBL13-like"/>
</dbReference>
<dbReference type="SUPFAM" id="SSF81383">
    <property type="entry name" value="F-box domain"/>
    <property type="match status" value="1"/>
</dbReference>
<accession>A0A6D2IZQ8</accession>
<dbReference type="PROSITE" id="PS50181">
    <property type="entry name" value="FBOX"/>
    <property type="match status" value="1"/>
</dbReference>
<dbReference type="OrthoDB" id="1028742at2759"/>
<gene>
    <name evidence="2" type="ORF">MERR_LOCUS19963</name>
</gene>
<dbReference type="InterPro" id="IPR006566">
    <property type="entry name" value="FBD"/>
</dbReference>
<dbReference type="SUPFAM" id="SSF52047">
    <property type="entry name" value="RNI-like"/>
    <property type="match status" value="1"/>
</dbReference>
<organism evidence="2 3">
    <name type="scientific">Microthlaspi erraticum</name>
    <dbReference type="NCBI Taxonomy" id="1685480"/>
    <lineage>
        <taxon>Eukaryota</taxon>
        <taxon>Viridiplantae</taxon>
        <taxon>Streptophyta</taxon>
        <taxon>Embryophyta</taxon>
        <taxon>Tracheophyta</taxon>
        <taxon>Spermatophyta</taxon>
        <taxon>Magnoliopsida</taxon>
        <taxon>eudicotyledons</taxon>
        <taxon>Gunneridae</taxon>
        <taxon>Pentapetalae</taxon>
        <taxon>rosids</taxon>
        <taxon>malvids</taxon>
        <taxon>Brassicales</taxon>
        <taxon>Brassicaceae</taxon>
        <taxon>Coluteocarpeae</taxon>
        <taxon>Microthlaspi</taxon>
    </lineage>
</organism>
<dbReference type="InterPro" id="IPR050232">
    <property type="entry name" value="FBL13/AtMIF1-like"/>
</dbReference>
<feature type="domain" description="F-box" evidence="1">
    <location>
        <begin position="15"/>
        <end position="51"/>
    </location>
</feature>
<evidence type="ECO:0000259" key="1">
    <source>
        <dbReference type="PROSITE" id="PS50181"/>
    </source>
</evidence>
<sequence length="386" mass="44211">MVGRKKKPSDKGSQEDRISELPDALICEILSILSTKEAVRTSVLSNKWRNLWQWVPGLDLLSCDFSDVNVFKSFVDKCLDSHKESWIRFSISMLMRCPDKLPLSLYTCETLVHLQLYGVRLFNAECVTLPCLKIIHLEHVTAPNETTLEKLISCSPVLEDLTFASCSAGDKVIQVRSQTLERIYIDWHIQVVVDAPLLQCLRTYMNSSKNFKLINLGFSTKLDIDAWFYHTPDTCLIQDTLADISRVRDLVISNVFWKDLFRLNAKLSKSDLEMLQTIPESCPKLESLILELVDDPFCSRKMKTEPKVTFTTVPGCLGSSLKFVELKRLIKGYKGEMELVRYFLKNSAILEILRLDFYHTKKAKCAFFQELVAMPRCSSACKVRVL</sequence>